<evidence type="ECO:0000313" key="8">
    <source>
        <dbReference type="EMBL" id="AGT11617.1"/>
    </source>
</evidence>
<dbReference type="InterPro" id="IPR020891">
    <property type="entry name" value="UPF0758_CS"/>
</dbReference>
<keyword evidence="9" id="KW-1185">Reference proteome</keyword>
<feature type="domain" description="MPN" evidence="7">
    <location>
        <begin position="42"/>
        <end position="163"/>
    </location>
</feature>
<dbReference type="AlphaFoldDB" id="S5Y2D9"/>
<evidence type="ECO:0000259" key="7">
    <source>
        <dbReference type="PROSITE" id="PS50249"/>
    </source>
</evidence>
<dbReference type="PROSITE" id="PS50249">
    <property type="entry name" value="MPN"/>
    <property type="match status" value="1"/>
</dbReference>
<evidence type="ECO:0000256" key="2">
    <source>
        <dbReference type="ARBA" id="ARBA00022723"/>
    </source>
</evidence>
<accession>S5Y2D9</accession>
<geneLocation type="plasmid" evidence="8 9">
    <name>pAMI8</name>
</geneLocation>
<dbReference type="PANTHER" id="PTHR30471">
    <property type="entry name" value="DNA REPAIR PROTEIN RADC"/>
    <property type="match status" value="1"/>
</dbReference>
<dbReference type="InterPro" id="IPR025657">
    <property type="entry name" value="RadC_JAB"/>
</dbReference>
<dbReference type="PATRIC" id="fig|1367847.3.peg.4592"/>
<dbReference type="GO" id="GO:0046872">
    <property type="term" value="F:metal ion binding"/>
    <property type="evidence" value="ECO:0007669"/>
    <property type="project" value="UniProtKB-KW"/>
</dbReference>
<dbReference type="InterPro" id="IPR037518">
    <property type="entry name" value="MPN"/>
</dbReference>
<keyword evidence="8" id="KW-0614">Plasmid</keyword>
<evidence type="ECO:0000256" key="5">
    <source>
        <dbReference type="ARBA" id="ARBA00023049"/>
    </source>
</evidence>
<reference evidence="8 9" key="1">
    <citation type="journal article" date="2014" name="BMC Genomics">
        <title>Architecture and functions of a multipartite genome of the methylotrophic bacterium Paracoccus aminophilus JCM 7686, containing primary and secondary chromids.</title>
        <authorList>
            <person name="Dziewit L."/>
            <person name="Czarnecki J."/>
            <person name="Wibberg D."/>
            <person name="Radlinska M."/>
            <person name="Mrozek P."/>
            <person name="Szymczak M."/>
            <person name="Schluter A."/>
            <person name="Puhler A."/>
            <person name="Bartosik D."/>
        </authorList>
    </citation>
    <scope>NUCLEOTIDE SEQUENCE [LARGE SCALE GENOMIC DNA]</scope>
    <source>
        <strain evidence="8">JCM 7686</strain>
        <plasmid evidence="9">Plasmid pAMI8</plasmid>
    </source>
</reference>
<dbReference type="GO" id="GO:0006508">
    <property type="term" value="P:proteolysis"/>
    <property type="evidence" value="ECO:0007669"/>
    <property type="project" value="UniProtKB-KW"/>
</dbReference>
<keyword evidence="3" id="KW-0378">Hydrolase</keyword>
<name>S5Y2D9_PARAH</name>
<dbReference type="HOGENOM" id="CLU_073529_3_1_5"/>
<dbReference type="Pfam" id="PF04002">
    <property type="entry name" value="RadC"/>
    <property type="match status" value="1"/>
</dbReference>
<dbReference type="Gene3D" id="3.40.140.10">
    <property type="entry name" value="Cytidine Deaminase, domain 2"/>
    <property type="match status" value="1"/>
</dbReference>
<keyword evidence="4" id="KW-0862">Zinc</keyword>
<feature type="region of interest" description="Disordered" evidence="6">
    <location>
        <begin position="1"/>
        <end position="20"/>
    </location>
</feature>
<dbReference type="NCBIfam" id="TIGR00608">
    <property type="entry name" value="radc"/>
    <property type="match status" value="1"/>
</dbReference>
<dbReference type="EMBL" id="CP006655">
    <property type="protein sequence ID" value="AGT11617.1"/>
    <property type="molecule type" value="Genomic_DNA"/>
</dbReference>
<evidence type="ECO:0000313" key="9">
    <source>
        <dbReference type="Proteomes" id="UP000015480"/>
    </source>
</evidence>
<evidence type="ECO:0000256" key="3">
    <source>
        <dbReference type="ARBA" id="ARBA00022801"/>
    </source>
</evidence>
<dbReference type="InterPro" id="IPR001405">
    <property type="entry name" value="UPF0758"/>
</dbReference>
<protein>
    <submittedName>
        <fullName evidence="8">DNA repair protein RadC</fullName>
    </submittedName>
</protein>
<keyword evidence="1" id="KW-0645">Protease</keyword>
<proteinExistence type="predicted"/>
<keyword evidence="5" id="KW-0482">Metalloprotease</keyword>
<evidence type="ECO:0000256" key="6">
    <source>
        <dbReference type="SAM" id="MobiDB-lite"/>
    </source>
</evidence>
<dbReference type="GO" id="GO:0008237">
    <property type="term" value="F:metallopeptidase activity"/>
    <property type="evidence" value="ECO:0007669"/>
    <property type="project" value="UniProtKB-KW"/>
</dbReference>
<dbReference type="Proteomes" id="UP000015480">
    <property type="component" value="Plasmid pAMI8"/>
</dbReference>
<evidence type="ECO:0000256" key="4">
    <source>
        <dbReference type="ARBA" id="ARBA00022833"/>
    </source>
</evidence>
<dbReference type="CDD" id="cd08071">
    <property type="entry name" value="MPN_DUF2466"/>
    <property type="match status" value="1"/>
</dbReference>
<dbReference type="SUPFAM" id="SSF102712">
    <property type="entry name" value="JAB1/MPN domain"/>
    <property type="match status" value="1"/>
</dbReference>
<dbReference type="KEGG" id="pami:JCM7686_pAMI8p117"/>
<dbReference type="PANTHER" id="PTHR30471:SF3">
    <property type="entry name" value="UPF0758 PROTEIN YEES-RELATED"/>
    <property type="match status" value="1"/>
</dbReference>
<organism evidence="8 9">
    <name type="scientific">Paracoccus aminophilus JCM 7686</name>
    <dbReference type="NCBI Taxonomy" id="1367847"/>
    <lineage>
        <taxon>Bacteria</taxon>
        <taxon>Pseudomonadati</taxon>
        <taxon>Pseudomonadota</taxon>
        <taxon>Alphaproteobacteria</taxon>
        <taxon>Rhodobacterales</taxon>
        <taxon>Paracoccaceae</taxon>
        <taxon>Paracoccus</taxon>
    </lineage>
</organism>
<gene>
    <name evidence="8" type="ORF">JCM7686_pAMI8p117</name>
</gene>
<dbReference type="PROSITE" id="PS01302">
    <property type="entry name" value="UPF0758"/>
    <property type="match status" value="1"/>
</dbReference>
<evidence type="ECO:0000256" key="1">
    <source>
        <dbReference type="ARBA" id="ARBA00022670"/>
    </source>
</evidence>
<keyword evidence="2" id="KW-0479">Metal-binding</keyword>
<sequence>MTTTGAQRLPAGPEGGPMTEQEQTVILEAREILARYFNQNPLLTSWQAVLDYCAIAVRGEVECFHVLYLDRKNRLISDVRVSVGTVDHVPVYPREVLKCALLMNASALILVHNHPSGDPEPSDADLKMTKEIQKGCKTLGLTLHDHIIVGAGREISLRARGDL</sequence>